<dbReference type="RefSeq" id="YP_009031803.1">
    <property type="nucleotide sequence ID" value="NC_024140.1"/>
</dbReference>
<dbReference type="GeneID" id="19487151"/>
<dbReference type="Proteomes" id="UP000019788">
    <property type="component" value="Segment"/>
</dbReference>
<accession>X5KN82</accession>
<reference evidence="3" key="1">
    <citation type="journal article" date="2015" name="PLoS ONE">
        <title>Investigation of a Large Collection of Pseudomonas aeruginosa Bacteriophages Collected from a Single Environmental Source in Abidjan, Cote d'Ivoire.</title>
        <authorList>
            <person name="Essoh C."/>
            <person name="Latino L."/>
            <person name="Midoux C."/>
            <person name="Blouin Y."/>
            <person name="Loukou G."/>
            <person name="Nguetta S.P."/>
            <person name="Lathro S."/>
            <person name="Cablanmian A."/>
            <person name="Kouassi A.K."/>
            <person name="Vergnaud G."/>
            <person name="Pourcel C."/>
        </authorList>
    </citation>
    <scope>NUCLEOTIDE SEQUENCE [LARGE SCALE GENOMIC DNA]</scope>
</reference>
<dbReference type="EMBL" id="HG962375">
    <property type="protein sequence ID" value="CDN96839.1"/>
    <property type="molecule type" value="Genomic_DNA"/>
</dbReference>
<evidence type="ECO:0000256" key="1">
    <source>
        <dbReference type="SAM" id="Coils"/>
    </source>
</evidence>
<gene>
    <name evidence="2" type="primary">ORF26</name>
</gene>
<feature type="coiled-coil region" evidence="1">
    <location>
        <begin position="47"/>
        <end position="95"/>
    </location>
</feature>
<name>X5KN82_9CAUD</name>
<proteinExistence type="predicted"/>
<evidence type="ECO:0000313" key="2">
    <source>
        <dbReference type="EMBL" id="CDN96839.1"/>
    </source>
</evidence>
<keyword evidence="3" id="KW-1185">Reference proteome</keyword>
<protein>
    <submittedName>
        <fullName evidence="2">Uncharacterized protein</fullName>
    </submittedName>
</protein>
<dbReference type="KEGG" id="vg:19487151"/>
<keyword evidence="1" id="KW-0175">Coiled coil</keyword>
<sequence length="207" mass="23695">MVWQCLLRDRCYRQAWPPLHRTERPFPTLRGEQVMMMMSEDKFQYEISAMKSKMQRLRRRVEVLNNKRDILLEDIDATNKMVENLSGQVETLLREANKVKGPVMQPGRLHQSDVLLTGQNIQGMMDSGEAVAQFEVKKGDDQTTTILKDAVVTQMSNKLAELLDAIGFGKEHVQKHGLDETVYDACLYIQSLKGGEALLNNLRSMLK</sequence>
<evidence type="ECO:0000313" key="3">
    <source>
        <dbReference type="Proteomes" id="UP000019788"/>
    </source>
</evidence>
<organism evidence="2 3">
    <name type="scientific">Pseudomonas phage vB_PaeP_C2-10_Ab09</name>
    <dbReference type="NCBI Taxonomy" id="1476391"/>
    <lineage>
        <taxon>Viruses</taxon>
        <taxon>Duplodnaviria</taxon>
        <taxon>Heunggongvirae</taxon>
        <taxon>Uroviricota</taxon>
        <taxon>Caudoviricetes</taxon>
        <taxon>Schitoviridae</taxon>
        <taxon>Migulavirinae</taxon>
        <taxon>Litunavirus</taxon>
        <taxon>Litunavirus Ab09</taxon>
    </lineage>
</organism>